<dbReference type="InterPro" id="IPR051838">
    <property type="entry name" value="ARTD_PARP"/>
</dbReference>
<dbReference type="PANTHER" id="PTHR21328">
    <property type="entry name" value="POLY ADP-RIBOSE POLYMERASE FAMILY, MEMBER PARP"/>
    <property type="match status" value="1"/>
</dbReference>
<dbReference type="PROSITE" id="PS51059">
    <property type="entry name" value="PARP_CATALYTIC"/>
    <property type="match status" value="1"/>
</dbReference>
<reference evidence="8" key="1">
    <citation type="journal article" date="2020" name="Stud. Mycol.">
        <title>101 Dothideomycetes genomes: a test case for predicting lifestyles and emergence of pathogens.</title>
        <authorList>
            <person name="Haridas S."/>
            <person name="Albert R."/>
            <person name="Binder M."/>
            <person name="Bloem J."/>
            <person name="Labutti K."/>
            <person name="Salamov A."/>
            <person name="Andreopoulos B."/>
            <person name="Baker S."/>
            <person name="Barry K."/>
            <person name="Bills G."/>
            <person name="Bluhm B."/>
            <person name="Cannon C."/>
            <person name="Castanera R."/>
            <person name="Culley D."/>
            <person name="Daum C."/>
            <person name="Ezra D."/>
            <person name="Gonzalez J."/>
            <person name="Henrissat B."/>
            <person name="Kuo A."/>
            <person name="Liang C."/>
            <person name="Lipzen A."/>
            <person name="Lutzoni F."/>
            <person name="Magnuson J."/>
            <person name="Mondo S."/>
            <person name="Nolan M."/>
            <person name="Ohm R."/>
            <person name="Pangilinan J."/>
            <person name="Park H.-J."/>
            <person name="Ramirez L."/>
            <person name="Alfaro M."/>
            <person name="Sun H."/>
            <person name="Tritt A."/>
            <person name="Yoshinaga Y."/>
            <person name="Zwiers L.-H."/>
            <person name="Turgeon B."/>
            <person name="Goodwin S."/>
            <person name="Spatafora J."/>
            <person name="Crous P."/>
            <person name="Grigoriev I."/>
        </authorList>
    </citation>
    <scope>NUCLEOTIDE SEQUENCE</scope>
    <source>
        <strain evidence="8">CBS 627.86</strain>
    </source>
</reference>
<keyword evidence="4 5" id="KW-0520">NAD</keyword>
<keyword evidence="9" id="KW-1185">Reference proteome</keyword>
<keyword evidence="6" id="KW-0175">Coiled coil</keyword>
<keyword evidence="3" id="KW-0548">Nucleotidyltransferase</keyword>
<sequence>MSSTVLTTTADRGSSLGKRFASPFSKKSIFGGQKQSDEWHQQVDFSAHALRPSDKRFPWPILEKHTDNYLKKKGKLSQTDVDIRLALLIETHDALDVAVAACAHAMSAQSLRALLNVELNVKPASYYGLEMYLQCLIAANHCNPTSVTDVEAEWATKLLPYATHGVGAAGRYLEGLCEALKGSNIPNLSVLPDFSILARRAMKDFASQLEGMKLRCQWLTAYNCIAWMQTLAKNSPVVTPPGHLLPEHVLDAQFPIWRVWSSWRPNLIRIMNLDSMDSTKRGVLPDLLCLEGPDFIGGRNATLRDGLVAQYGAAKRLVRFRSLVIEVPGCAKKELGDLLHRTASLLESSLKGGNNLFKLFVQLTIARPIRLESLQIIEATIKFPDALQGPISEAILELYTTQSKIGGQHFSSLCLLVVTLDDDRAETLREVLLRPWLVQGIEMCLRECQTAVRTHIDSGLAWTHLALELYGLSHTLKNSVHCLPLLNATIRAQLDVLPLAEDLRIIFEIYEATGGHTTGSFSNSNNVKASLEAWYIDRLIKRGFLKPDPSMPVDSLLWFWRTTTNSERRRLALFISKELQDAEIRRECFDHMHDLTDQFVSEFLAIIDERWMKPEESCIKFAKLLSGADLGRTTHCFKSILYNQLNDLGDHLLDHTLHDMKAWVWAHWILNLNIIFADFVTNTKIFKPSLLGLKLHKWTQQLSEYLPTLTRLEEHLGDHHVAVQCILKGGEGLWEGDLVEILKSLDSVSEWPAEKLMQTIVGQLSCKGKNACAISACCRALLETSEEGLGACQRILDSVHGESVPKVVAEIMVAGYLQDEDIMENDKSAIVSLTFLLSLDLYETQIPNDKLREAAKYYEKLEEEIVKEADRLEGITKALKARDPRGTAIFLEQLGIQDVNPLDEELESLPVGVIDAVEKRGPNEIEISFPLASFTDLERAAMGIGSAKTLLLRMCIDYSTDMPANFCTHLDTEDDFGEEHTPWVCFDGAGEPDKQFCRGRCTALTWQLNRILHRCLTTNEDIGIADLYDFVTQRLLVLPHCCVVCGMSHSAKQATLRRSIPCQSSSCTAKWNKTPLEVRIPEIRSDPFAVDILLTGVYAAAMSGRMELLPGCPIKTTQQVIALLNKLPPLSVLQKATSPTAELIIAAKEDNRAAEQLLSWACTHYRGFVASASGLCKIPGLPTGTHQFVLANASPSLESAFAAKLPRYNPTTRVLFHGTSLDRLPSILSQGLRTLSGTHLQRTGAAHGKGIYMAEDPATSFSYSPSAVSWRNSGLNNMRVLLGCEVVGNGRSVSGGIHVITDERSVMLRYIFLFTPSAYSPNANHITTPMLSAMTALRVGSV</sequence>
<dbReference type="InterPro" id="IPR012317">
    <property type="entry name" value="Poly(ADP-ribose)pol_cat_dom"/>
</dbReference>
<dbReference type="Pfam" id="PF00644">
    <property type="entry name" value="PARP"/>
    <property type="match status" value="1"/>
</dbReference>
<protein>
    <recommendedName>
        <fullName evidence="5">Poly [ADP-ribose] polymerase</fullName>
        <shortName evidence="5">PARP</shortName>
        <ecNumber evidence="5">2.4.2.-</ecNumber>
    </recommendedName>
</protein>
<evidence type="ECO:0000259" key="7">
    <source>
        <dbReference type="PROSITE" id="PS51059"/>
    </source>
</evidence>
<proteinExistence type="predicted"/>
<feature type="coiled-coil region" evidence="6">
    <location>
        <begin position="851"/>
        <end position="878"/>
    </location>
</feature>
<dbReference type="EC" id="2.4.2.-" evidence="5"/>
<feature type="domain" description="PARP catalytic" evidence="7">
    <location>
        <begin position="1128"/>
        <end position="1342"/>
    </location>
</feature>
<accession>A0A6A5ZHS8</accession>
<evidence type="ECO:0000256" key="4">
    <source>
        <dbReference type="ARBA" id="ARBA00023027"/>
    </source>
</evidence>
<dbReference type="GO" id="GO:0016779">
    <property type="term" value="F:nucleotidyltransferase activity"/>
    <property type="evidence" value="ECO:0007669"/>
    <property type="project" value="UniProtKB-KW"/>
</dbReference>
<dbReference type="Proteomes" id="UP000799770">
    <property type="component" value="Unassembled WGS sequence"/>
</dbReference>
<evidence type="ECO:0000313" key="9">
    <source>
        <dbReference type="Proteomes" id="UP000799770"/>
    </source>
</evidence>
<keyword evidence="1 5" id="KW-0328">Glycosyltransferase</keyword>
<name>A0A6A5ZHS8_9PLEO</name>
<dbReference type="OrthoDB" id="109543at2759"/>
<evidence type="ECO:0000256" key="6">
    <source>
        <dbReference type="SAM" id="Coils"/>
    </source>
</evidence>
<gene>
    <name evidence="8" type="ORF">BDV96DRAFT_369776</name>
</gene>
<keyword evidence="2 5" id="KW-0808">Transferase</keyword>
<dbReference type="GO" id="GO:0003950">
    <property type="term" value="F:NAD+ poly-ADP-ribosyltransferase activity"/>
    <property type="evidence" value="ECO:0007669"/>
    <property type="project" value="UniProtKB-UniRule"/>
</dbReference>
<organism evidence="8 9">
    <name type="scientific">Lophiotrema nucula</name>
    <dbReference type="NCBI Taxonomy" id="690887"/>
    <lineage>
        <taxon>Eukaryota</taxon>
        <taxon>Fungi</taxon>
        <taxon>Dikarya</taxon>
        <taxon>Ascomycota</taxon>
        <taxon>Pezizomycotina</taxon>
        <taxon>Dothideomycetes</taxon>
        <taxon>Pleosporomycetidae</taxon>
        <taxon>Pleosporales</taxon>
        <taxon>Lophiotremataceae</taxon>
        <taxon>Lophiotrema</taxon>
    </lineage>
</organism>
<dbReference type="Gene3D" id="3.90.228.10">
    <property type="match status" value="1"/>
</dbReference>
<evidence type="ECO:0000256" key="5">
    <source>
        <dbReference type="RuleBase" id="RU362114"/>
    </source>
</evidence>
<dbReference type="EMBL" id="ML977316">
    <property type="protein sequence ID" value="KAF2119032.1"/>
    <property type="molecule type" value="Genomic_DNA"/>
</dbReference>
<evidence type="ECO:0000256" key="1">
    <source>
        <dbReference type="ARBA" id="ARBA00022676"/>
    </source>
</evidence>
<dbReference type="SUPFAM" id="SSF56399">
    <property type="entry name" value="ADP-ribosylation"/>
    <property type="match status" value="1"/>
</dbReference>
<evidence type="ECO:0000256" key="2">
    <source>
        <dbReference type="ARBA" id="ARBA00022679"/>
    </source>
</evidence>
<evidence type="ECO:0000256" key="3">
    <source>
        <dbReference type="ARBA" id="ARBA00022695"/>
    </source>
</evidence>
<evidence type="ECO:0000313" key="8">
    <source>
        <dbReference type="EMBL" id="KAF2119032.1"/>
    </source>
</evidence>